<keyword evidence="2 9" id="KW-0813">Transport</keyword>
<evidence type="ECO:0000256" key="5">
    <source>
        <dbReference type="ARBA" id="ARBA00022946"/>
    </source>
</evidence>
<evidence type="ECO:0000256" key="1">
    <source>
        <dbReference type="ARBA" id="ARBA00005882"/>
    </source>
</evidence>
<proteinExistence type="inferred from homology"/>
<comment type="function">
    <text evidence="9">Accessory subunit of the mitochondrial membrane respiratory chain NADH dehydrogenase (Complex I), that is believed not to be involved in catalysis. Complex I functions in the transfer of electrons from NADH to the respiratory chain. The immediate electron acceptor for the enzyme is believed to be ubiquinone.</text>
</comment>
<evidence type="ECO:0000313" key="11">
    <source>
        <dbReference type="Proteomes" id="UP000008141"/>
    </source>
</evidence>
<keyword evidence="4 9" id="KW-0999">Mitochondrion inner membrane</keyword>
<keyword evidence="3 9" id="KW-0679">Respiratory chain</keyword>
<gene>
    <name evidence="10" type="ORF">CHLNCDRAFT_143905</name>
</gene>
<evidence type="ECO:0000256" key="4">
    <source>
        <dbReference type="ARBA" id="ARBA00022792"/>
    </source>
</evidence>
<evidence type="ECO:0000256" key="8">
    <source>
        <dbReference type="ARBA" id="ARBA00023136"/>
    </source>
</evidence>
<keyword evidence="8 9" id="KW-0472">Membrane</keyword>
<dbReference type="Gene3D" id="3.30.160.190">
    <property type="entry name" value="atu1810 like domain"/>
    <property type="match status" value="1"/>
</dbReference>
<dbReference type="RefSeq" id="XP_005849200.1">
    <property type="nucleotide sequence ID" value="XM_005849138.1"/>
</dbReference>
<evidence type="ECO:0000256" key="9">
    <source>
        <dbReference type="RuleBase" id="RU367010"/>
    </source>
</evidence>
<dbReference type="OMA" id="QQKWENP"/>
<dbReference type="GO" id="GO:0022900">
    <property type="term" value="P:electron transport chain"/>
    <property type="evidence" value="ECO:0007669"/>
    <property type="project" value="InterPro"/>
</dbReference>
<dbReference type="KEGG" id="cvr:CHLNCDRAFT_143905"/>
<evidence type="ECO:0000256" key="2">
    <source>
        <dbReference type="ARBA" id="ARBA00022448"/>
    </source>
</evidence>
<organism evidence="11">
    <name type="scientific">Chlorella variabilis</name>
    <name type="common">Green alga</name>
    <dbReference type="NCBI Taxonomy" id="554065"/>
    <lineage>
        <taxon>Eukaryota</taxon>
        <taxon>Viridiplantae</taxon>
        <taxon>Chlorophyta</taxon>
        <taxon>core chlorophytes</taxon>
        <taxon>Trebouxiophyceae</taxon>
        <taxon>Chlorellales</taxon>
        <taxon>Chlorellaceae</taxon>
        <taxon>Chlorella clade</taxon>
        <taxon>Chlorella</taxon>
    </lineage>
</organism>
<dbReference type="GeneID" id="17356428"/>
<dbReference type="PANTHER" id="PTHR12219">
    <property type="entry name" value="NADH-UBIQUINONE OXIDOREDUCTASE"/>
    <property type="match status" value="1"/>
</dbReference>
<evidence type="ECO:0000256" key="7">
    <source>
        <dbReference type="ARBA" id="ARBA00023128"/>
    </source>
</evidence>
<dbReference type="Proteomes" id="UP000008141">
    <property type="component" value="Unassembled WGS sequence"/>
</dbReference>
<dbReference type="AlphaFoldDB" id="E1ZAP9"/>
<dbReference type="FunCoup" id="E1ZAP9">
    <property type="interactions" value="1778"/>
</dbReference>
<evidence type="ECO:0000256" key="3">
    <source>
        <dbReference type="ARBA" id="ARBA00022660"/>
    </source>
</evidence>
<name>E1ZAP9_CHLVA</name>
<comment type="subcellular location">
    <subcellularLocation>
        <location evidence="9">Mitochondrion inner membrane</location>
        <topology evidence="9">Peripheral membrane protein</topology>
        <orientation evidence="9">Matrix side</orientation>
    </subcellularLocation>
</comment>
<accession>E1ZAP9</accession>
<dbReference type="GO" id="GO:0005743">
    <property type="term" value="C:mitochondrial inner membrane"/>
    <property type="evidence" value="ECO:0007669"/>
    <property type="project" value="UniProtKB-SubCell"/>
</dbReference>
<dbReference type="PANTHER" id="PTHR12219:SF8">
    <property type="entry name" value="NADH DEHYDROGENASE [UBIQUINONE] IRON-SULFUR PROTEIN 4, MITOCHONDRIAL"/>
    <property type="match status" value="1"/>
</dbReference>
<dbReference type="InterPro" id="IPR006885">
    <property type="entry name" value="NADH_UbQ_FeS_4_mit-like"/>
</dbReference>
<dbReference type="InterPro" id="IPR038532">
    <property type="entry name" value="NDUFS4-like_sf"/>
</dbReference>
<sequence length="159" mass="17434">MALLRRELARLLPTGGRLFATQTEVGIVSGLPPLEVGRKVVIYSPARTAGQQGVSQTAAGGGPAWKIQHENKAKWVNPLIGWTSTADPLENVGRQLYFPSKDDAIAYAEKNGWSYEVQEYHNPNKARPKRYIGYGDNFSVKRKGLPTGGLRSEQQGGKK</sequence>
<reference evidence="10 11" key="1">
    <citation type="journal article" date="2010" name="Plant Cell">
        <title>The Chlorella variabilis NC64A genome reveals adaptation to photosymbiosis, coevolution with viruses, and cryptic sex.</title>
        <authorList>
            <person name="Blanc G."/>
            <person name="Duncan G."/>
            <person name="Agarkova I."/>
            <person name="Borodovsky M."/>
            <person name="Gurnon J."/>
            <person name="Kuo A."/>
            <person name="Lindquist E."/>
            <person name="Lucas S."/>
            <person name="Pangilinan J."/>
            <person name="Polle J."/>
            <person name="Salamov A."/>
            <person name="Terry A."/>
            <person name="Yamada T."/>
            <person name="Dunigan D.D."/>
            <person name="Grigoriev I.V."/>
            <person name="Claverie J.M."/>
            <person name="Van Etten J.L."/>
        </authorList>
    </citation>
    <scope>NUCLEOTIDE SEQUENCE [LARGE SCALE GENOMIC DNA]</scope>
    <source>
        <strain evidence="10 11">NC64A</strain>
    </source>
</reference>
<evidence type="ECO:0000313" key="10">
    <source>
        <dbReference type="EMBL" id="EFN57098.1"/>
    </source>
</evidence>
<dbReference type="eggNOG" id="KOG3389">
    <property type="taxonomic scope" value="Eukaryota"/>
</dbReference>
<keyword evidence="6 9" id="KW-0249">Electron transport</keyword>
<keyword evidence="7 9" id="KW-0496">Mitochondrion</keyword>
<evidence type="ECO:0000256" key="6">
    <source>
        <dbReference type="ARBA" id="ARBA00022982"/>
    </source>
</evidence>
<dbReference type="STRING" id="554065.E1ZAP9"/>
<dbReference type="Pfam" id="PF04800">
    <property type="entry name" value="NDUS4"/>
    <property type="match status" value="1"/>
</dbReference>
<keyword evidence="11" id="KW-1185">Reference proteome</keyword>
<comment type="similarity">
    <text evidence="1 9">Belongs to the complex I NDUFS4 subunit family.</text>
</comment>
<dbReference type="InParanoid" id="E1ZAP9"/>
<dbReference type="OrthoDB" id="3089at2759"/>
<protein>
    <recommendedName>
        <fullName evidence="9">NADH dehydrogenase [ubiquinone] iron-sulfur protein 4, mitochondrial</fullName>
    </recommendedName>
</protein>
<keyword evidence="5 9" id="KW-0809">Transit peptide</keyword>
<dbReference type="EMBL" id="GL433840">
    <property type="protein sequence ID" value="EFN57098.1"/>
    <property type="molecule type" value="Genomic_DNA"/>
</dbReference>